<sequence length="242" mass="27115">MNTKIIILLVALCAFASAQAAPGQRIKYEMYIESLCPDCMNFIQKSVVPAINVQNFLEIADLTFYPYGNAKRDPQTGAVTCQHGENECYGNKIEACGAKYLTQNLQYFKLIACIEKNIKTYSGNFDKVLTVCGQDKSVKLTQDQVNSISQCANNSEGDQLIAVIADKTDSLVPAHKYVPWVVVNGVHDTDVENAVIDNMLKYTCQNYTGPIRLPECARYTQNQEIEEKLTELLKYLRFGNKN</sequence>
<dbReference type="GeneID" id="7829259"/>
<dbReference type="GO" id="GO:0016671">
    <property type="term" value="F:oxidoreductase activity, acting on a sulfur group of donors, disulfide as acceptor"/>
    <property type="evidence" value="ECO:0007669"/>
    <property type="project" value="InterPro"/>
</dbReference>
<dbReference type="KEGG" id="tet:TTHERM_00133570"/>
<feature type="signal peptide" evidence="6">
    <location>
        <begin position="1"/>
        <end position="20"/>
    </location>
</feature>
<evidence type="ECO:0000256" key="3">
    <source>
        <dbReference type="ARBA" id="ARBA00022525"/>
    </source>
</evidence>
<name>I7M8P1_TETTS</name>
<dbReference type="HOGENOM" id="CLU_066886_2_1_1"/>
<protein>
    <submittedName>
        <fullName evidence="7">Gamma-interferon-inducible lysosomal thiol reductase</fullName>
    </submittedName>
</protein>
<dbReference type="PANTHER" id="PTHR13234">
    <property type="entry name" value="GAMMA-INTERFERON INDUCIBLE LYSOSOMAL THIOL REDUCTASE GILT"/>
    <property type="match status" value="1"/>
</dbReference>
<dbReference type="eggNOG" id="KOG3160">
    <property type="taxonomic scope" value="Eukaryota"/>
</dbReference>
<evidence type="ECO:0000256" key="2">
    <source>
        <dbReference type="ARBA" id="ARBA00005679"/>
    </source>
</evidence>
<dbReference type="RefSeq" id="XP_001019636.1">
    <property type="nucleotide sequence ID" value="XM_001019636.3"/>
</dbReference>
<dbReference type="EMBL" id="GG662639">
    <property type="protein sequence ID" value="EAR99391.1"/>
    <property type="molecule type" value="Genomic_DNA"/>
</dbReference>
<dbReference type="PANTHER" id="PTHR13234:SF8">
    <property type="entry name" value="GAMMA-INTERFERON-INDUCIBLE LYSOSOMAL THIOL REDUCTASE"/>
    <property type="match status" value="1"/>
</dbReference>
<comment type="similarity">
    <text evidence="2">Belongs to the GILT family.</text>
</comment>
<evidence type="ECO:0000256" key="4">
    <source>
        <dbReference type="ARBA" id="ARBA00022729"/>
    </source>
</evidence>
<dbReference type="GO" id="GO:0005576">
    <property type="term" value="C:extracellular region"/>
    <property type="evidence" value="ECO:0007669"/>
    <property type="project" value="UniProtKB-SubCell"/>
</dbReference>
<dbReference type="STRING" id="312017.I7M8P1"/>
<keyword evidence="5" id="KW-0325">Glycoprotein</keyword>
<keyword evidence="4 6" id="KW-0732">Signal</keyword>
<dbReference type="Pfam" id="PF03227">
    <property type="entry name" value="GILT"/>
    <property type="match status" value="1"/>
</dbReference>
<keyword evidence="3" id="KW-0964">Secreted</keyword>
<evidence type="ECO:0000256" key="1">
    <source>
        <dbReference type="ARBA" id="ARBA00004613"/>
    </source>
</evidence>
<dbReference type="InParanoid" id="I7M8P1"/>
<dbReference type="OrthoDB" id="958254at2759"/>
<reference evidence="8" key="1">
    <citation type="journal article" date="2006" name="PLoS Biol.">
        <title>Macronuclear genome sequence of the ciliate Tetrahymena thermophila, a model eukaryote.</title>
        <authorList>
            <person name="Eisen J.A."/>
            <person name="Coyne R.S."/>
            <person name="Wu M."/>
            <person name="Wu D."/>
            <person name="Thiagarajan M."/>
            <person name="Wortman J.R."/>
            <person name="Badger J.H."/>
            <person name="Ren Q."/>
            <person name="Amedeo P."/>
            <person name="Jones K.M."/>
            <person name="Tallon L.J."/>
            <person name="Delcher A.L."/>
            <person name="Salzberg S.L."/>
            <person name="Silva J.C."/>
            <person name="Haas B.J."/>
            <person name="Majoros W.H."/>
            <person name="Farzad M."/>
            <person name="Carlton J.M."/>
            <person name="Smith R.K. Jr."/>
            <person name="Garg J."/>
            <person name="Pearlman R.E."/>
            <person name="Karrer K.M."/>
            <person name="Sun L."/>
            <person name="Manning G."/>
            <person name="Elde N.C."/>
            <person name="Turkewitz A.P."/>
            <person name="Asai D.J."/>
            <person name="Wilkes D.E."/>
            <person name="Wang Y."/>
            <person name="Cai H."/>
            <person name="Collins K."/>
            <person name="Stewart B.A."/>
            <person name="Lee S.R."/>
            <person name="Wilamowska K."/>
            <person name="Weinberg Z."/>
            <person name="Ruzzo W.L."/>
            <person name="Wloga D."/>
            <person name="Gaertig J."/>
            <person name="Frankel J."/>
            <person name="Tsao C.-C."/>
            <person name="Gorovsky M.A."/>
            <person name="Keeling P.J."/>
            <person name="Waller R.F."/>
            <person name="Patron N.J."/>
            <person name="Cherry J.M."/>
            <person name="Stover N.A."/>
            <person name="Krieger C.J."/>
            <person name="del Toro C."/>
            <person name="Ryder H.F."/>
            <person name="Williamson S.C."/>
            <person name="Barbeau R.A."/>
            <person name="Hamilton E.P."/>
            <person name="Orias E."/>
        </authorList>
    </citation>
    <scope>NUCLEOTIDE SEQUENCE [LARGE SCALE GENOMIC DNA]</scope>
    <source>
        <strain evidence="8">SB210</strain>
    </source>
</reference>
<keyword evidence="8" id="KW-1185">Reference proteome</keyword>
<dbReference type="Proteomes" id="UP000009168">
    <property type="component" value="Unassembled WGS sequence"/>
</dbReference>
<evidence type="ECO:0000256" key="6">
    <source>
        <dbReference type="SAM" id="SignalP"/>
    </source>
</evidence>
<evidence type="ECO:0000256" key="5">
    <source>
        <dbReference type="ARBA" id="ARBA00023180"/>
    </source>
</evidence>
<evidence type="ECO:0000313" key="8">
    <source>
        <dbReference type="Proteomes" id="UP000009168"/>
    </source>
</evidence>
<dbReference type="AlphaFoldDB" id="I7M8P1"/>
<accession>I7M8P1</accession>
<gene>
    <name evidence="7" type="ORF">TTHERM_00133570</name>
</gene>
<organism evidence="7 8">
    <name type="scientific">Tetrahymena thermophila (strain SB210)</name>
    <dbReference type="NCBI Taxonomy" id="312017"/>
    <lineage>
        <taxon>Eukaryota</taxon>
        <taxon>Sar</taxon>
        <taxon>Alveolata</taxon>
        <taxon>Ciliophora</taxon>
        <taxon>Intramacronucleata</taxon>
        <taxon>Oligohymenophorea</taxon>
        <taxon>Hymenostomatida</taxon>
        <taxon>Tetrahymenina</taxon>
        <taxon>Tetrahymenidae</taxon>
        <taxon>Tetrahymena</taxon>
    </lineage>
</organism>
<comment type="subcellular location">
    <subcellularLocation>
        <location evidence="1">Secreted</location>
    </subcellularLocation>
</comment>
<proteinExistence type="inferred from homology"/>
<feature type="chain" id="PRO_5003712459" evidence="6">
    <location>
        <begin position="21"/>
        <end position="242"/>
    </location>
</feature>
<dbReference type="InterPro" id="IPR004911">
    <property type="entry name" value="Interferon-induced_GILT"/>
</dbReference>
<evidence type="ECO:0000313" key="7">
    <source>
        <dbReference type="EMBL" id="EAR99391.1"/>
    </source>
</evidence>
<dbReference type="OMA" id="NSAKACT"/>